<dbReference type="STRING" id="1334629.MFUL124B02_39120"/>
<dbReference type="PANTHER" id="PTHR38591">
    <property type="entry name" value="HYDROLASE"/>
    <property type="match status" value="1"/>
</dbReference>
<dbReference type="Proteomes" id="UP000183760">
    <property type="component" value="Unassembled WGS sequence"/>
</dbReference>
<evidence type="ECO:0000256" key="1">
    <source>
        <dbReference type="SAM" id="MobiDB-lite"/>
    </source>
</evidence>
<dbReference type="EMBL" id="BJXR01000017">
    <property type="protein sequence ID" value="GEN06838.1"/>
    <property type="molecule type" value="Genomic_DNA"/>
</dbReference>
<sequence>MSNGRGLVIGTAVVLVVLAVAAYFVTRETELPPLARGGTLTVASALGGSDGGMEGYARAFEPREFHFPEDHGPHPEFRTEWWYWTGNLETADGRAFGYQFTLFRNALSPTESQRDSAWGARQVYLGHFTVTDVAAGRFHVAERYSRAALGLAGASTQPFKVWLESWEATSAGASMWPVRLRAQGEEVTLELLLEPGKPPVLEGERGLSQKSAEPGNASYYYSMTRMPSRGTVKVEGQTYAVTGESWMDREWSTSALGPDQVGWDWFSLQLSDGSELMYYQLRKKDGSVDPFSSGTWVPPVGAADSASVHLTRDDVELSVLGTWKSPRGGEYPSRWRLRVAKLGLELTVTPKLADQELPVSVRYWEGTVTLEGARAGQPVRGRGYVELTGYADTHATTRRPETRARGTPETRGGK</sequence>
<keyword evidence="5" id="KW-1185">Reference proteome</keyword>
<accession>A0A511T0B6</accession>
<dbReference type="PANTHER" id="PTHR38591:SF1">
    <property type="entry name" value="BLL1000 PROTEIN"/>
    <property type="match status" value="1"/>
</dbReference>
<comment type="caution">
    <text evidence="3">The sequence shown here is derived from an EMBL/GenBank/DDBJ whole genome shotgun (WGS) entry which is preliminary data.</text>
</comment>
<dbReference type="AlphaFoldDB" id="A0A511T0B6"/>
<name>A0A511T0B6_MYXFU</name>
<evidence type="ECO:0000313" key="4">
    <source>
        <dbReference type="EMBL" id="SEU04274.1"/>
    </source>
</evidence>
<evidence type="ECO:0000259" key="2">
    <source>
        <dbReference type="Pfam" id="PF07143"/>
    </source>
</evidence>
<gene>
    <name evidence="3" type="ORF">MFU01_18750</name>
    <name evidence="4" type="ORF">SAMN05443572_104537</name>
</gene>
<dbReference type="EMBL" id="FOIB01000004">
    <property type="protein sequence ID" value="SEU04274.1"/>
    <property type="molecule type" value="Genomic_DNA"/>
</dbReference>
<feature type="domain" description="AttH" evidence="2">
    <location>
        <begin position="79"/>
        <end position="253"/>
    </location>
</feature>
<feature type="region of interest" description="Disordered" evidence="1">
    <location>
        <begin position="390"/>
        <end position="414"/>
    </location>
</feature>
<dbReference type="RefSeq" id="WP_074953987.1">
    <property type="nucleotide sequence ID" value="NZ_BJXR01000017.1"/>
</dbReference>
<evidence type="ECO:0000313" key="6">
    <source>
        <dbReference type="Proteomes" id="UP000321514"/>
    </source>
</evidence>
<dbReference type="Proteomes" id="UP000321514">
    <property type="component" value="Unassembled WGS sequence"/>
</dbReference>
<dbReference type="Pfam" id="PF17186">
    <property type="entry name" value="Lipocalin_9"/>
    <property type="match status" value="1"/>
</dbReference>
<dbReference type="OrthoDB" id="9770826at2"/>
<reference evidence="3 6" key="2">
    <citation type="submission" date="2019-07" db="EMBL/GenBank/DDBJ databases">
        <title>Whole genome shotgun sequence of Myxococcus fulvus NBRC 100333.</title>
        <authorList>
            <person name="Hosoyama A."/>
            <person name="Uohara A."/>
            <person name="Ohji S."/>
            <person name="Ichikawa N."/>
        </authorList>
    </citation>
    <scope>NUCLEOTIDE SEQUENCE [LARGE SCALE GENOMIC DNA]</scope>
    <source>
        <strain evidence="3 6">NBRC 100333</strain>
    </source>
</reference>
<reference evidence="4 5" key="1">
    <citation type="submission" date="2016-10" db="EMBL/GenBank/DDBJ databases">
        <authorList>
            <person name="Varghese N."/>
            <person name="Submissions S."/>
        </authorList>
    </citation>
    <scope>NUCLEOTIDE SEQUENCE [LARGE SCALE GENOMIC DNA]</scope>
    <source>
        <strain evidence="4 5">DSM 16525</strain>
    </source>
</reference>
<dbReference type="Pfam" id="PF07143">
    <property type="entry name" value="CrtC"/>
    <property type="match status" value="1"/>
</dbReference>
<evidence type="ECO:0000313" key="5">
    <source>
        <dbReference type="Proteomes" id="UP000183760"/>
    </source>
</evidence>
<dbReference type="InterPro" id="IPR023374">
    <property type="entry name" value="AttH-like_dom_sf"/>
</dbReference>
<evidence type="ECO:0000313" key="3">
    <source>
        <dbReference type="EMBL" id="GEN06838.1"/>
    </source>
</evidence>
<protein>
    <submittedName>
        <fullName evidence="3">Carotenoid 1,2-hydratase</fullName>
    </submittedName>
    <submittedName>
        <fullName evidence="4">Predicted secreted hydrolase</fullName>
    </submittedName>
</protein>
<dbReference type="InterPro" id="IPR010791">
    <property type="entry name" value="AttH_dom"/>
</dbReference>
<dbReference type="SUPFAM" id="SSF159245">
    <property type="entry name" value="AttH-like"/>
    <property type="match status" value="1"/>
</dbReference>
<keyword evidence="4" id="KW-0378">Hydrolase</keyword>
<proteinExistence type="predicted"/>
<organism evidence="3 6">
    <name type="scientific">Myxococcus fulvus</name>
    <dbReference type="NCBI Taxonomy" id="33"/>
    <lineage>
        <taxon>Bacteria</taxon>
        <taxon>Pseudomonadati</taxon>
        <taxon>Myxococcota</taxon>
        <taxon>Myxococcia</taxon>
        <taxon>Myxococcales</taxon>
        <taxon>Cystobacterineae</taxon>
        <taxon>Myxococcaceae</taxon>
        <taxon>Myxococcus</taxon>
    </lineage>
</organism>
<feature type="compositionally biased region" description="Basic and acidic residues" evidence="1">
    <location>
        <begin position="398"/>
        <end position="414"/>
    </location>
</feature>
<dbReference type="Gene3D" id="2.40.370.10">
    <property type="entry name" value="AttH-like domain"/>
    <property type="match status" value="2"/>
</dbReference>
<dbReference type="GO" id="GO:0016787">
    <property type="term" value="F:hydrolase activity"/>
    <property type="evidence" value="ECO:0007669"/>
    <property type="project" value="UniProtKB-KW"/>
</dbReference>